<dbReference type="InterPro" id="IPR035906">
    <property type="entry name" value="MetI-like_sf"/>
</dbReference>
<proteinExistence type="inferred from homology"/>
<name>A0A1C4Z5M5_9ACTN</name>
<keyword evidence="6 7" id="KW-0472">Membrane</keyword>
<evidence type="ECO:0000256" key="2">
    <source>
        <dbReference type="ARBA" id="ARBA00022448"/>
    </source>
</evidence>
<sequence>MAVTITEVPLRRRVRDRHHRGVRRWVVLALVTVGALVMLVPFAFMLLNAFKSPGDYSSGGPLSWPTEFYTWGLRTYWSEVNFPLKLWNSALIAGSVAVLGVVVSLLNAYALGIGRVRGRLWIVGLFLLANMLPQEALIYPLYYVAKEIGLYNTRLSVIIIFTVIQSAFGTYLLASVLGTFPRALLEAAALDGAGTWTVLWRVVFPHLRPTLAVLLIFFFIWTWNEFLIPLVMLIDNQTQTIPVALASLQGDRLMDAPTTNAGALISLVPAILFFLIFQRTLARGITAGAEK</sequence>
<feature type="transmembrane region" description="Helical" evidence="7">
    <location>
        <begin position="25"/>
        <end position="47"/>
    </location>
</feature>
<comment type="similarity">
    <text evidence="7">Belongs to the binding-protein-dependent transport system permease family.</text>
</comment>
<feature type="transmembrane region" description="Helical" evidence="7">
    <location>
        <begin position="120"/>
        <end position="143"/>
    </location>
</feature>
<evidence type="ECO:0000313" key="9">
    <source>
        <dbReference type="EMBL" id="SCF28260.1"/>
    </source>
</evidence>
<dbReference type="PROSITE" id="PS50928">
    <property type="entry name" value="ABC_TM1"/>
    <property type="match status" value="1"/>
</dbReference>
<evidence type="ECO:0000259" key="8">
    <source>
        <dbReference type="PROSITE" id="PS50928"/>
    </source>
</evidence>
<dbReference type="GO" id="GO:0055085">
    <property type="term" value="P:transmembrane transport"/>
    <property type="evidence" value="ECO:0007669"/>
    <property type="project" value="InterPro"/>
</dbReference>
<dbReference type="OrthoDB" id="61122at2"/>
<accession>A0A1C4Z5M5</accession>
<keyword evidence="4 7" id="KW-0812">Transmembrane</keyword>
<dbReference type="AlphaFoldDB" id="A0A1C4Z5M5"/>
<dbReference type="STRING" id="121616.GA0070216_108175"/>
<dbReference type="Proteomes" id="UP000198797">
    <property type="component" value="Unassembled WGS sequence"/>
</dbReference>
<dbReference type="Gene3D" id="1.10.3720.10">
    <property type="entry name" value="MetI-like"/>
    <property type="match status" value="1"/>
</dbReference>
<evidence type="ECO:0000256" key="3">
    <source>
        <dbReference type="ARBA" id="ARBA00022475"/>
    </source>
</evidence>
<keyword evidence="2 7" id="KW-0813">Transport</keyword>
<feature type="transmembrane region" description="Helical" evidence="7">
    <location>
        <begin position="261"/>
        <end position="277"/>
    </location>
</feature>
<keyword evidence="10" id="KW-1185">Reference proteome</keyword>
<feature type="domain" description="ABC transmembrane type-1" evidence="8">
    <location>
        <begin position="86"/>
        <end position="277"/>
    </location>
</feature>
<evidence type="ECO:0000256" key="1">
    <source>
        <dbReference type="ARBA" id="ARBA00004651"/>
    </source>
</evidence>
<evidence type="ECO:0000256" key="7">
    <source>
        <dbReference type="RuleBase" id="RU363032"/>
    </source>
</evidence>
<comment type="subcellular location">
    <subcellularLocation>
        <location evidence="1 7">Cell membrane</location>
        <topology evidence="1 7">Multi-pass membrane protein</topology>
    </subcellularLocation>
</comment>
<dbReference type="PANTHER" id="PTHR43744">
    <property type="entry name" value="ABC TRANSPORTER PERMEASE PROTEIN MG189-RELATED-RELATED"/>
    <property type="match status" value="1"/>
</dbReference>
<dbReference type="GO" id="GO:0005886">
    <property type="term" value="C:plasma membrane"/>
    <property type="evidence" value="ECO:0007669"/>
    <property type="project" value="UniProtKB-SubCell"/>
</dbReference>
<gene>
    <name evidence="9" type="ORF">GA0070216_108175</name>
</gene>
<feature type="transmembrane region" description="Helical" evidence="7">
    <location>
        <begin position="155"/>
        <end position="174"/>
    </location>
</feature>
<dbReference type="InterPro" id="IPR000515">
    <property type="entry name" value="MetI-like"/>
</dbReference>
<evidence type="ECO:0000256" key="5">
    <source>
        <dbReference type="ARBA" id="ARBA00022989"/>
    </source>
</evidence>
<dbReference type="RefSeq" id="WP_091247242.1">
    <property type="nucleotide sequence ID" value="NZ_FMCU01000008.1"/>
</dbReference>
<dbReference type="SUPFAM" id="SSF161098">
    <property type="entry name" value="MetI-like"/>
    <property type="match status" value="1"/>
</dbReference>
<evidence type="ECO:0000256" key="6">
    <source>
        <dbReference type="ARBA" id="ARBA00023136"/>
    </source>
</evidence>
<dbReference type="CDD" id="cd06261">
    <property type="entry name" value="TM_PBP2"/>
    <property type="match status" value="1"/>
</dbReference>
<dbReference type="EMBL" id="FMCU01000008">
    <property type="protein sequence ID" value="SCF28260.1"/>
    <property type="molecule type" value="Genomic_DNA"/>
</dbReference>
<organism evidence="9 10">
    <name type="scientific">Micromonospora matsumotoense</name>
    <dbReference type="NCBI Taxonomy" id="121616"/>
    <lineage>
        <taxon>Bacteria</taxon>
        <taxon>Bacillati</taxon>
        <taxon>Actinomycetota</taxon>
        <taxon>Actinomycetes</taxon>
        <taxon>Micromonosporales</taxon>
        <taxon>Micromonosporaceae</taxon>
        <taxon>Micromonospora</taxon>
    </lineage>
</organism>
<feature type="transmembrane region" description="Helical" evidence="7">
    <location>
        <begin position="86"/>
        <end position="108"/>
    </location>
</feature>
<evidence type="ECO:0000313" key="10">
    <source>
        <dbReference type="Proteomes" id="UP000198797"/>
    </source>
</evidence>
<keyword evidence="3" id="KW-1003">Cell membrane</keyword>
<keyword evidence="5 7" id="KW-1133">Transmembrane helix</keyword>
<dbReference type="PANTHER" id="PTHR43744:SF8">
    <property type="entry name" value="SN-GLYCEROL-3-PHOSPHATE TRANSPORT SYSTEM PERMEASE PROTEIN UGPE"/>
    <property type="match status" value="1"/>
</dbReference>
<protein>
    <submittedName>
        <fullName evidence="9">Raffinose/stachyose/melibiose transport system permease protein</fullName>
    </submittedName>
</protein>
<reference evidence="10" key="1">
    <citation type="submission" date="2016-06" db="EMBL/GenBank/DDBJ databases">
        <authorList>
            <person name="Varghese N."/>
            <person name="Submissions Spin"/>
        </authorList>
    </citation>
    <scope>NUCLEOTIDE SEQUENCE [LARGE SCALE GENOMIC DNA]</scope>
    <source>
        <strain evidence="10">DSM 44100</strain>
    </source>
</reference>
<dbReference type="Pfam" id="PF00528">
    <property type="entry name" value="BPD_transp_1"/>
    <property type="match status" value="1"/>
</dbReference>
<evidence type="ECO:0000256" key="4">
    <source>
        <dbReference type="ARBA" id="ARBA00022692"/>
    </source>
</evidence>
<feature type="transmembrane region" description="Helical" evidence="7">
    <location>
        <begin position="211"/>
        <end position="234"/>
    </location>
</feature>